<evidence type="ECO:0000313" key="1">
    <source>
        <dbReference type="EMBL" id="GMF31882.1"/>
    </source>
</evidence>
<organism evidence="1 2">
    <name type="scientific">Phytophthora lilii</name>
    <dbReference type="NCBI Taxonomy" id="2077276"/>
    <lineage>
        <taxon>Eukaryota</taxon>
        <taxon>Sar</taxon>
        <taxon>Stramenopiles</taxon>
        <taxon>Oomycota</taxon>
        <taxon>Peronosporomycetes</taxon>
        <taxon>Peronosporales</taxon>
        <taxon>Peronosporaceae</taxon>
        <taxon>Phytophthora</taxon>
    </lineage>
</organism>
<reference evidence="1" key="1">
    <citation type="submission" date="2023-04" db="EMBL/GenBank/DDBJ databases">
        <title>Phytophthora lilii NBRC 32176.</title>
        <authorList>
            <person name="Ichikawa N."/>
            <person name="Sato H."/>
            <person name="Tonouchi N."/>
        </authorList>
    </citation>
    <scope>NUCLEOTIDE SEQUENCE</scope>
    <source>
        <strain evidence="1">NBRC 32176</strain>
    </source>
</reference>
<protein>
    <submittedName>
        <fullName evidence="1">Unnamed protein product</fullName>
    </submittedName>
</protein>
<dbReference type="Proteomes" id="UP001165083">
    <property type="component" value="Unassembled WGS sequence"/>
</dbReference>
<sequence>MSQLFVGHRTIAKREVSFAGLSKDQSRKNPEASQHWKSSDQVIFVFLGYNTKACLSRNLYAHQHGYLGTRTRFVTGGMQDLTIAPPPWFAACATNTSIRPYEIDNVACKSLSSIIRANDLTLQQATQFFRGESISDTRPNKALDMDRLRLVLRGYPHLDLLIQIAERGIAVEWKHSLSPRRPPPKNHGSFRRYLPAISKA</sequence>
<dbReference type="EMBL" id="BSXW01000939">
    <property type="protein sequence ID" value="GMF31882.1"/>
    <property type="molecule type" value="Genomic_DNA"/>
</dbReference>
<proteinExistence type="predicted"/>
<keyword evidence="2" id="KW-1185">Reference proteome</keyword>
<dbReference type="AlphaFoldDB" id="A0A9W6UFJ9"/>
<comment type="caution">
    <text evidence="1">The sequence shown here is derived from an EMBL/GenBank/DDBJ whole genome shotgun (WGS) entry which is preliminary data.</text>
</comment>
<gene>
    <name evidence="1" type="ORF">Plil01_001363700</name>
</gene>
<name>A0A9W6UFJ9_9STRA</name>
<evidence type="ECO:0000313" key="2">
    <source>
        <dbReference type="Proteomes" id="UP001165083"/>
    </source>
</evidence>
<dbReference type="OrthoDB" id="128450at2759"/>
<accession>A0A9W6UFJ9</accession>